<dbReference type="OrthoDB" id="2023at2759"/>
<keyword evidence="4" id="KW-0349">Heme</keyword>
<comment type="subcellular location">
    <subcellularLocation>
        <location evidence="2">Endoplasmic reticulum membrane</location>
    </subcellularLocation>
</comment>
<evidence type="ECO:0000256" key="1">
    <source>
        <dbReference type="ARBA" id="ARBA00001971"/>
    </source>
</evidence>
<evidence type="ECO:0000256" key="5">
    <source>
        <dbReference type="ARBA" id="ARBA00022824"/>
    </source>
</evidence>
<comment type="caution">
    <text evidence="9">The sequence shown here is derived from an EMBL/GenBank/DDBJ whole genome shotgun (WGS) entry which is preliminary data.</text>
</comment>
<dbReference type="EMBL" id="JABSTR010000001">
    <property type="protein sequence ID" value="KAH9360620.1"/>
    <property type="molecule type" value="Genomic_DNA"/>
</dbReference>
<accession>A0A9J6FEM6</accession>
<organism evidence="9 10">
    <name type="scientific">Haemaphysalis longicornis</name>
    <name type="common">Bush tick</name>
    <dbReference type="NCBI Taxonomy" id="44386"/>
    <lineage>
        <taxon>Eukaryota</taxon>
        <taxon>Metazoa</taxon>
        <taxon>Ecdysozoa</taxon>
        <taxon>Arthropoda</taxon>
        <taxon>Chelicerata</taxon>
        <taxon>Arachnida</taxon>
        <taxon>Acari</taxon>
        <taxon>Parasitiformes</taxon>
        <taxon>Ixodida</taxon>
        <taxon>Ixodoidea</taxon>
        <taxon>Ixodidae</taxon>
        <taxon>Haemaphysalinae</taxon>
        <taxon>Haemaphysalis</taxon>
    </lineage>
</organism>
<reference evidence="9 10" key="1">
    <citation type="journal article" date="2020" name="Cell">
        <title>Large-Scale Comparative Analyses of Tick Genomes Elucidate Their Genetic Diversity and Vector Capacities.</title>
        <authorList>
            <consortium name="Tick Genome and Microbiome Consortium (TIGMIC)"/>
            <person name="Jia N."/>
            <person name="Wang J."/>
            <person name="Shi W."/>
            <person name="Du L."/>
            <person name="Sun Y."/>
            <person name="Zhan W."/>
            <person name="Jiang J.F."/>
            <person name="Wang Q."/>
            <person name="Zhang B."/>
            <person name="Ji P."/>
            <person name="Bell-Sakyi L."/>
            <person name="Cui X.M."/>
            <person name="Yuan T.T."/>
            <person name="Jiang B.G."/>
            <person name="Yang W.F."/>
            <person name="Lam T.T."/>
            <person name="Chang Q.C."/>
            <person name="Ding S.J."/>
            <person name="Wang X.J."/>
            <person name="Zhu J.G."/>
            <person name="Ruan X.D."/>
            <person name="Zhao L."/>
            <person name="Wei J.T."/>
            <person name="Ye R.Z."/>
            <person name="Que T.C."/>
            <person name="Du C.H."/>
            <person name="Zhou Y.H."/>
            <person name="Cheng J.X."/>
            <person name="Dai P.F."/>
            <person name="Guo W.B."/>
            <person name="Han X.H."/>
            <person name="Huang E.J."/>
            <person name="Li L.F."/>
            <person name="Wei W."/>
            <person name="Gao Y.C."/>
            <person name="Liu J.Z."/>
            <person name="Shao H.Z."/>
            <person name="Wang X."/>
            <person name="Wang C.C."/>
            <person name="Yang T.C."/>
            <person name="Huo Q.B."/>
            <person name="Li W."/>
            <person name="Chen H.Y."/>
            <person name="Chen S.E."/>
            <person name="Zhou L.G."/>
            <person name="Ni X.B."/>
            <person name="Tian J.H."/>
            <person name="Sheng Y."/>
            <person name="Liu T."/>
            <person name="Pan Y.S."/>
            <person name="Xia L.Y."/>
            <person name="Li J."/>
            <person name="Zhao F."/>
            <person name="Cao W.C."/>
        </authorList>
    </citation>
    <scope>NUCLEOTIDE SEQUENCE [LARGE SCALE GENOMIC DNA]</scope>
    <source>
        <strain evidence="9">HaeL-2018</strain>
    </source>
</reference>
<evidence type="ECO:0000256" key="4">
    <source>
        <dbReference type="ARBA" id="ARBA00022617"/>
    </source>
</evidence>
<keyword evidence="7" id="KW-0503">Monooxygenase</keyword>
<dbReference type="AlphaFoldDB" id="A0A9J6FEM6"/>
<comment type="cofactor">
    <cofactor evidence="1">
        <name>heme</name>
        <dbReference type="ChEBI" id="CHEBI:30413"/>
    </cofactor>
</comment>
<evidence type="ECO:0000256" key="7">
    <source>
        <dbReference type="ARBA" id="ARBA00023033"/>
    </source>
</evidence>
<evidence type="ECO:0000256" key="3">
    <source>
        <dbReference type="ARBA" id="ARBA00010617"/>
    </source>
</evidence>
<dbReference type="GO" id="GO:0004497">
    <property type="term" value="F:monooxygenase activity"/>
    <property type="evidence" value="ECO:0007669"/>
    <property type="project" value="UniProtKB-KW"/>
</dbReference>
<dbReference type="Proteomes" id="UP000821853">
    <property type="component" value="Chromosome 1"/>
</dbReference>
<gene>
    <name evidence="9" type="ORF">HPB48_007559</name>
</gene>
<dbReference type="Gene3D" id="1.10.630.10">
    <property type="entry name" value="Cytochrome P450"/>
    <property type="match status" value="1"/>
</dbReference>
<dbReference type="GO" id="GO:0005506">
    <property type="term" value="F:iron ion binding"/>
    <property type="evidence" value="ECO:0007669"/>
    <property type="project" value="InterPro"/>
</dbReference>
<dbReference type="OMA" id="ETHECNI"/>
<keyword evidence="4" id="KW-0479">Metal-binding</keyword>
<name>A0A9J6FEM6_HAELO</name>
<evidence type="ECO:0000256" key="6">
    <source>
        <dbReference type="ARBA" id="ARBA00023004"/>
    </source>
</evidence>
<keyword evidence="7" id="KW-0560">Oxidoreductase</keyword>
<dbReference type="InterPro" id="IPR001128">
    <property type="entry name" value="Cyt_P450"/>
</dbReference>
<keyword evidence="10" id="KW-1185">Reference proteome</keyword>
<proteinExistence type="inferred from homology"/>
<evidence type="ECO:0000256" key="8">
    <source>
        <dbReference type="ARBA" id="ARBA00023136"/>
    </source>
</evidence>
<dbReference type="InterPro" id="IPR050196">
    <property type="entry name" value="Cytochrome_P450_Monoox"/>
</dbReference>
<comment type="similarity">
    <text evidence="3">Belongs to the cytochrome P450 family.</text>
</comment>
<dbReference type="SUPFAM" id="SSF48264">
    <property type="entry name" value="Cytochrome P450"/>
    <property type="match status" value="1"/>
</dbReference>
<keyword evidence="5" id="KW-0256">Endoplasmic reticulum</keyword>
<dbReference type="PANTHER" id="PTHR24291">
    <property type="entry name" value="CYTOCHROME P450 FAMILY 4"/>
    <property type="match status" value="1"/>
</dbReference>
<evidence type="ECO:0000313" key="10">
    <source>
        <dbReference type="Proteomes" id="UP000821853"/>
    </source>
</evidence>
<evidence type="ECO:0000256" key="2">
    <source>
        <dbReference type="ARBA" id="ARBA00004586"/>
    </source>
</evidence>
<keyword evidence="6" id="KW-0408">Iron</keyword>
<dbReference type="PANTHER" id="PTHR24291:SF189">
    <property type="entry name" value="CYTOCHROME P450 4C3-RELATED"/>
    <property type="match status" value="1"/>
</dbReference>
<sequence length="168" mass="19872">MAVRAFRPWMWFQRVYDISVEGMWFRKMVKGVNDFNLKIMQERKKTFHVYKNQAALSDSDEDNQAKGGLQPERRMAVLDIMLDKHLKDPSYTMQEVRKDIDLLMFAGQDTSSSAVAWTFYLLGLHPEHQRKVQEEMDAIFMDDDSRDVTREDTDRMEYLEACFKVLEG</sequence>
<dbReference type="Pfam" id="PF00067">
    <property type="entry name" value="p450"/>
    <property type="match status" value="1"/>
</dbReference>
<protein>
    <submittedName>
        <fullName evidence="9">Uncharacterized protein</fullName>
    </submittedName>
</protein>
<dbReference type="InterPro" id="IPR036396">
    <property type="entry name" value="Cyt_P450_sf"/>
</dbReference>
<dbReference type="GO" id="GO:0005789">
    <property type="term" value="C:endoplasmic reticulum membrane"/>
    <property type="evidence" value="ECO:0007669"/>
    <property type="project" value="UniProtKB-SubCell"/>
</dbReference>
<evidence type="ECO:0000313" key="9">
    <source>
        <dbReference type="EMBL" id="KAH9360620.1"/>
    </source>
</evidence>
<dbReference type="VEuPathDB" id="VectorBase:HLOH_060477"/>
<dbReference type="GO" id="GO:0016705">
    <property type="term" value="F:oxidoreductase activity, acting on paired donors, with incorporation or reduction of molecular oxygen"/>
    <property type="evidence" value="ECO:0007669"/>
    <property type="project" value="InterPro"/>
</dbReference>
<dbReference type="GO" id="GO:0020037">
    <property type="term" value="F:heme binding"/>
    <property type="evidence" value="ECO:0007669"/>
    <property type="project" value="InterPro"/>
</dbReference>
<keyword evidence="8" id="KW-0472">Membrane</keyword>